<evidence type="ECO:0000313" key="7">
    <source>
        <dbReference type="EMBL" id="MBB3328192.1"/>
    </source>
</evidence>
<feature type="transmembrane region" description="Helical" evidence="5">
    <location>
        <begin position="39"/>
        <end position="67"/>
    </location>
</feature>
<feature type="transmembrane region" description="Helical" evidence="5">
    <location>
        <begin position="234"/>
        <end position="252"/>
    </location>
</feature>
<feature type="domain" description="O-antigen ligase-related" evidence="6">
    <location>
        <begin position="242"/>
        <end position="376"/>
    </location>
</feature>
<evidence type="ECO:0000256" key="2">
    <source>
        <dbReference type="ARBA" id="ARBA00022692"/>
    </source>
</evidence>
<evidence type="ECO:0000256" key="3">
    <source>
        <dbReference type="ARBA" id="ARBA00022989"/>
    </source>
</evidence>
<evidence type="ECO:0000313" key="8">
    <source>
        <dbReference type="Proteomes" id="UP000565572"/>
    </source>
</evidence>
<comment type="caution">
    <text evidence="7">The sequence shown here is derived from an EMBL/GenBank/DDBJ whole genome shotgun (WGS) entry which is preliminary data.</text>
</comment>
<accession>A0A7W5P878</accession>
<dbReference type="GO" id="GO:0016020">
    <property type="term" value="C:membrane"/>
    <property type="evidence" value="ECO:0007669"/>
    <property type="project" value="UniProtKB-SubCell"/>
</dbReference>
<dbReference type="InterPro" id="IPR051533">
    <property type="entry name" value="WaaL-like"/>
</dbReference>
<proteinExistence type="predicted"/>
<keyword evidence="4 5" id="KW-0472">Membrane</keyword>
<dbReference type="AlphaFoldDB" id="A0A7W5P878"/>
<evidence type="ECO:0000259" key="6">
    <source>
        <dbReference type="Pfam" id="PF04932"/>
    </source>
</evidence>
<keyword evidence="2 5" id="KW-0812">Transmembrane</keyword>
<comment type="subcellular location">
    <subcellularLocation>
        <location evidence="1">Membrane</location>
        <topology evidence="1">Multi-pass membrane protein</topology>
    </subcellularLocation>
</comment>
<feature type="transmembrane region" description="Helical" evidence="5">
    <location>
        <begin position="258"/>
        <end position="276"/>
    </location>
</feature>
<evidence type="ECO:0000256" key="1">
    <source>
        <dbReference type="ARBA" id="ARBA00004141"/>
    </source>
</evidence>
<gene>
    <name evidence="7" type="ORF">FHX39_003136</name>
</gene>
<feature type="transmembrane region" description="Helical" evidence="5">
    <location>
        <begin position="200"/>
        <end position="227"/>
    </location>
</feature>
<sequence length="476" mass="48810">MSTVRPAAEPSQALLLVPVVLVVLALGGIAAASPVGTVVLVGLAVLVVAACLPLWILPSVALWLFALLPVGYLVGVPNFVGRFYSPAVVVLLIWLVRLSFTRGRPSFFRSLRWLVPVFAVLLGLSYIGLSPSRSVNWLIVVAIAVALPAALAPAIDRRTSTTLLQAWFVLGIGLSLVAVIESLLQTNPLSPYYSFDQHWALYRVSTTLGHPLMNGTFFSVTACLAAFTMTRVGAPRGTAFICFAACALAAGLTGSRSGVYALVAGLAVGLLVTLVSGRTSIANKLLGIVLGVVALVVLPALPTIAGRAGSAEGAASSLYRDYVVRLAGRLFLERPIVGYGPGNSAIATAQSGAVLPLENSVLGTLVSGGVIGTAALLVLVAVVVVRVVRTGRADGIAAIAAYVVAGAAFPLWESNPAALIAVGLVVIATRTSADAPVPGTVDDAVDAVDAVDNGIVRPRRGARAQVAARAAVAGVR</sequence>
<keyword evidence="3 5" id="KW-1133">Transmembrane helix</keyword>
<protein>
    <submittedName>
        <fullName evidence="7">O-antigen ligase</fullName>
    </submittedName>
</protein>
<reference evidence="7 8" key="1">
    <citation type="submission" date="2020-08" db="EMBL/GenBank/DDBJ databases">
        <title>Sequencing the genomes of 1000 actinobacteria strains.</title>
        <authorList>
            <person name="Klenk H.-P."/>
        </authorList>
    </citation>
    <scope>NUCLEOTIDE SEQUENCE [LARGE SCALE GENOMIC DNA]</scope>
    <source>
        <strain evidence="7 8">DSM 11053</strain>
    </source>
</reference>
<name>A0A7W5P878_9ACTN</name>
<feature type="transmembrane region" description="Helical" evidence="5">
    <location>
        <begin position="395"/>
        <end position="412"/>
    </location>
</feature>
<feature type="transmembrane region" description="Helical" evidence="5">
    <location>
        <begin position="365"/>
        <end position="388"/>
    </location>
</feature>
<dbReference type="InterPro" id="IPR007016">
    <property type="entry name" value="O-antigen_ligase-rel_domated"/>
</dbReference>
<feature type="transmembrane region" description="Helical" evidence="5">
    <location>
        <begin position="285"/>
        <end position="305"/>
    </location>
</feature>
<feature type="transmembrane region" description="Helical" evidence="5">
    <location>
        <begin position="162"/>
        <end position="180"/>
    </location>
</feature>
<dbReference type="Pfam" id="PF04932">
    <property type="entry name" value="Wzy_C"/>
    <property type="match status" value="1"/>
</dbReference>
<dbReference type="PANTHER" id="PTHR37422:SF13">
    <property type="entry name" value="LIPOPOLYSACCHARIDE BIOSYNTHESIS PROTEIN PA4999-RELATED"/>
    <property type="match status" value="1"/>
</dbReference>
<feature type="transmembrane region" description="Helical" evidence="5">
    <location>
        <begin position="12"/>
        <end position="32"/>
    </location>
</feature>
<feature type="transmembrane region" description="Helical" evidence="5">
    <location>
        <begin position="110"/>
        <end position="129"/>
    </location>
</feature>
<dbReference type="RefSeq" id="WP_183339917.1">
    <property type="nucleotide sequence ID" value="NZ_JACHZG010000001.1"/>
</dbReference>
<feature type="transmembrane region" description="Helical" evidence="5">
    <location>
        <begin position="79"/>
        <end position="98"/>
    </location>
</feature>
<evidence type="ECO:0000256" key="5">
    <source>
        <dbReference type="SAM" id="Phobius"/>
    </source>
</evidence>
<feature type="transmembrane region" description="Helical" evidence="5">
    <location>
        <begin position="135"/>
        <end position="155"/>
    </location>
</feature>
<keyword evidence="7" id="KW-0436">Ligase</keyword>
<dbReference type="PANTHER" id="PTHR37422">
    <property type="entry name" value="TEICHURONIC ACID BIOSYNTHESIS PROTEIN TUAE"/>
    <property type="match status" value="1"/>
</dbReference>
<dbReference type="EMBL" id="JACHZG010000001">
    <property type="protein sequence ID" value="MBB3328192.1"/>
    <property type="molecule type" value="Genomic_DNA"/>
</dbReference>
<dbReference type="Proteomes" id="UP000565572">
    <property type="component" value="Unassembled WGS sequence"/>
</dbReference>
<evidence type="ECO:0000256" key="4">
    <source>
        <dbReference type="ARBA" id="ARBA00023136"/>
    </source>
</evidence>
<dbReference type="GO" id="GO:0016874">
    <property type="term" value="F:ligase activity"/>
    <property type="evidence" value="ECO:0007669"/>
    <property type="project" value="UniProtKB-KW"/>
</dbReference>
<organism evidence="7 8">
    <name type="scientific">Microlunatus antarcticus</name>
    <dbReference type="NCBI Taxonomy" id="53388"/>
    <lineage>
        <taxon>Bacteria</taxon>
        <taxon>Bacillati</taxon>
        <taxon>Actinomycetota</taxon>
        <taxon>Actinomycetes</taxon>
        <taxon>Propionibacteriales</taxon>
        <taxon>Propionibacteriaceae</taxon>
        <taxon>Microlunatus</taxon>
    </lineage>
</organism>
<keyword evidence="8" id="KW-1185">Reference proteome</keyword>